<name>A0A9P1CPQ2_9DINO</name>
<evidence type="ECO:0000313" key="3">
    <source>
        <dbReference type="EMBL" id="CAL1149449.1"/>
    </source>
</evidence>
<keyword evidence="4" id="KW-1185">Reference proteome</keyword>
<dbReference type="EMBL" id="CAMXCT030002155">
    <property type="protein sequence ID" value="CAL4783386.1"/>
    <property type="molecule type" value="Genomic_DNA"/>
</dbReference>
<sequence>MGKRDRKKGLNKAIATDDELCPKNKDDDCGPYFIPQRVRGPRNPGCIPFRLWAIIVLMQRAFVQPAALYDCADLFAGQCAVSKAYKAQNMMACALDTEIDPRDDINTSQGFLRFLWAVLCCKPDAVLVAGILCSSWSIVNRGTSQRSEHNILGNRTRPSVVHGNLMVSRMTLILYAARFLGIHWLLENPSQSLLFDHPRLKTFLQHAENWECRTHLGMYGAPTWKPVKLVSSDPVVEKLYRTLDRSLFEPSNSTVKYQTADGRPKFQGSRHLKATQVYPPRFGRRVFQLFTKEAHHLTPVETIDYTPDAWEDAKPLDCQGITCMYAAIFQKYNGTLEFQTVFFTLHGLFYGMPQMLGMSGSHARFGMFGLVRCIYCTVWTHLGDVWVLDV</sequence>
<evidence type="ECO:0000313" key="4">
    <source>
        <dbReference type="Proteomes" id="UP001152797"/>
    </source>
</evidence>
<evidence type="ECO:0000313" key="2">
    <source>
        <dbReference type="EMBL" id="CAI4011680.1"/>
    </source>
</evidence>
<protein>
    <submittedName>
        <fullName evidence="1">Uncharacterized protein</fullName>
    </submittedName>
</protein>
<dbReference type="EMBL" id="CAMXCT010005205">
    <property type="protein sequence ID" value="CAI4011680.1"/>
    <property type="molecule type" value="Genomic_DNA"/>
</dbReference>
<dbReference type="OrthoDB" id="437982at2759"/>
<proteinExistence type="predicted"/>
<dbReference type="EMBL" id="CAMXCT030005205">
    <property type="protein sequence ID" value="CAL4798992.1"/>
    <property type="molecule type" value="Genomic_DNA"/>
</dbReference>
<dbReference type="Proteomes" id="UP001152797">
    <property type="component" value="Unassembled WGS sequence"/>
</dbReference>
<dbReference type="EMBL" id="CAMXCT020005205">
    <property type="protein sequence ID" value="CAL1165055.1"/>
    <property type="molecule type" value="Genomic_DNA"/>
</dbReference>
<reference evidence="3" key="2">
    <citation type="submission" date="2024-04" db="EMBL/GenBank/DDBJ databases">
        <authorList>
            <person name="Chen Y."/>
            <person name="Shah S."/>
            <person name="Dougan E. K."/>
            <person name="Thang M."/>
            <person name="Chan C."/>
        </authorList>
    </citation>
    <scope>NUCLEOTIDE SEQUENCE [LARGE SCALE GENOMIC DNA]</scope>
</reference>
<comment type="caution">
    <text evidence="1">The sequence shown here is derived from an EMBL/GenBank/DDBJ whole genome shotgun (WGS) entry which is preliminary data.</text>
</comment>
<organism evidence="1">
    <name type="scientific">Cladocopium goreaui</name>
    <dbReference type="NCBI Taxonomy" id="2562237"/>
    <lineage>
        <taxon>Eukaryota</taxon>
        <taxon>Sar</taxon>
        <taxon>Alveolata</taxon>
        <taxon>Dinophyceae</taxon>
        <taxon>Suessiales</taxon>
        <taxon>Symbiodiniaceae</taxon>
        <taxon>Cladocopium</taxon>
    </lineage>
</organism>
<reference evidence="1" key="1">
    <citation type="submission" date="2022-10" db="EMBL/GenBank/DDBJ databases">
        <authorList>
            <person name="Chen Y."/>
            <person name="Dougan E. K."/>
            <person name="Chan C."/>
            <person name="Rhodes N."/>
            <person name="Thang M."/>
        </authorList>
    </citation>
    <scope>NUCLEOTIDE SEQUENCE</scope>
</reference>
<dbReference type="EMBL" id="CAMXCT020002155">
    <property type="protein sequence ID" value="CAL1149449.1"/>
    <property type="molecule type" value="Genomic_DNA"/>
</dbReference>
<gene>
    <name evidence="1" type="ORF">C1SCF055_LOCUS22578</name>
    <name evidence="2" type="ORF">C1SCF055_LOCUS36818</name>
</gene>
<accession>A0A9P1CPQ2</accession>
<evidence type="ECO:0000313" key="1">
    <source>
        <dbReference type="EMBL" id="CAI3996074.1"/>
    </source>
</evidence>
<dbReference type="AlphaFoldDB" id="A0A9P1CPQ2"/>
<dbReference type="EMBL" id="CAMXCT010002155">
    <property type="protein sequence ID" value="CAI3996074.1"/>
    <property type="molecule type" value="Genomic_DNA"/>
</dbReference>